<proteinExistence type="predicted"/>
<dbReference type="Pfam" id="PF07362">
    <property type="entry name" value="CcdA"/>
    <property type="match status" value="1"/>
</dbReference>
<comment type="caution">
    <text evidence="2">The sequence shown here is derived from an EMBL/GenBank/DDBJ whole genome shotgun (WGS) entry which is preliminary data.</text>
</comment>
<evidence type="ECO:0000313" key="2">
    <source>
        <dbReference type="EMBL" id="PZR09390.1"/>
    </source>
</evidence>
<keyword evidence="1" id="KW-1277">Toxin-antitoxin system</keyword>
<organism evidence="2 3">
    <name type="scientific">Archangium gephyra</name>
    <dbReference type="NCBI Taxonomy" id="48"/>
    <lineage>
        <taxon>Bacteria</taxon>
        <taxon>Pseudomonadati</taxon>
        <taxon>Myxococcota</taxon>
        <taxon>Myxococcia</taxon>
        <taxon>Myxococcales</taxon>
        <taxon>Cystobacterineae</taxon>
        <taxon>Archangiaceae</taxon>
        <taxon>Archangium</taxon>
    </lineage>
</organism>
<dbReference type="EMBL" id="QFQP01000021">
    <property type="protein sequence ID" value="PZR09390.1"/>
    <property type="molecule type" value="Genomic_DNA"/>
</dbReference>
<name>A0A2W5T218_9BACT</name>
<evidence type="ECO:0000256" key="1">
    <source>
        <dbReference type="ARBA" id="ARBA00022649"/>
    </source>
</evidence>
<accession>A0A2W5T218</accession>
<sequence>MKRSALKKPVNLTLSVPLVKKARQLTDNLSGIVEDLLTEYVNREQSRREEERAKLAAAAKAMSDFTRKHGSLADEFSTL</sequence>
<evidence type="ECO:0000313" key="3">
    <source>
        <dbReference type="Proteomes" id="UP000249061"/>
    </source>
</evidence>
<dbReference type="Proteomes" id="UP000249061">
    <property type="component" value="Unassembled WGS sequence"/>
</dbReference>
<dbReference type="InterPro" id="IPR009956">
    <property type="entry name" value="Post-segregation_anti-tox_CcdA"/>
</dbReference>
<protein>
    <submittedName>
        <fullName evidence="2">Plasmid maintenance protein CcdB</fullName>
    </submittedName>
</protein>
<gene>
    <name evidence="2" type="ORF">DI536_22695</name>
</gene>
<dbReference type="AlphaFoldDB" id="A0A2W5T218"/>
<reference evidence="2 3" key="1">
    <citation type="submission" date="2017-08" db="EMBL/GenBank/DDBJ databases">
        <title>Infants hospitalized years apart are colonized by the same room-sourced microbial strains.</title>
        <authorList>
            <person name="Brooks B."/>
            <person name="Olm M.R."/>
            <person name="Firek B.A."/>
            <person name="Baker R."/>
            <person name="Thomas B.C."/>
            <person name="Morowitz M.J."/>
            <person name="Banfield J.F."/>
        </authorList>
    </citation>
    <scope>NUCLEOTIDE SEQUENCE [LARGE SCALE GENOMIC DNA]</scope>
    <source>
        <strain evidence="2">S2_003_000_R2_14</strain>
    </source>
</reference>